<accession>A0A4Z2GNT1</accession>
<feature type="compositionally biased region" description="Basic and acidic residues" evidence="1">
    <location>
        <begin position="24"/>
        <end position="38"/>
    </location>
</feature>
<sequence length="112" mass="12278">MSVGQGNNGGPHCSQEGHQGRHTLNLERTRGYHGDRVTRHSSVRVLGQRSPGQEGGRGRLWWSMMDIDKAIGPTTSGSSKLRHDALPGNKMADFLSRLIVEDGTSVTEKKEK</sequence>
<dbReference type="Proteomes" id="UP000314294">
    <property type="component" value="Unassembled WGS sequence"/>
</dbReference>
<comment type="caution">
    <text evidence="2">The sequence shown here is derived from an EMBL/GenBank/DDBJ whole genome shotgun (WGS) entry which is preliminary data.</text>
</comment>
<organism evidence="2 3">
    <name type="scientific">Liparis tanakae</name>
    <name type="common">Tanaka's snailfish</name>
    <dbReference type="NCBI Taxonomy" id="230148"/>
    <lineage>
        <taxon>Eukaryota</taxon>
        <taxon>Metazoa</taxon>
        <taxon>Chordata</taxon>
        <taxon>Craniata</taxon>
        <taxon>Vertebrata</taxon>
        <taxon>Euteleostomi</taxon>
        <taxon>Actinopterygii</taxon>
        <taxon>Neopterygii</taxon>
        <taxon>Teleostei</taxon>
        <taxon>Neoteleostei</taxon>
        <taxon>Acanthomorphata</taxon>
        <taxon>Eupercaria</taxon>
        <taxon>Perciformes</taxon>
        <taxon>Cottioidei</taxon>
        <taxon>Cottales</taxon>
        <taxon>Liparidae</taxon>
        <taxon>Liparis</taxon>
    </lineage>
</organism>
<feature type="region of interest" description="Disordered" evidence="1">
    <location>
        <begin position="1"/>
        <end position="58"/>
    </location>
</feature>
<evidence type="ECO:0000313" key="3">
    <source>
        <dbReference type="Proteomes" id="UP000314294"/>
    </source>
</evidence>
<reference evidence="2 3" key="1">
    <citation type="submission" date="2019-03" db="EMBL/GenBank/DDBJ databases">
        <title>First draft genome of Liparis tanakae, snailfish: a comprehensive survey of snailfish specific genes.</title>
        <authorList>
            <person name="Kim W."/>
            <person name="Song I."/>
            <person name="Jeong J.-H."/>
            <person name="Kim D."/>
            <person name="Kim S."/>
            <person name="Ryu S."/>
            <person name="Song J.Y."/>
            <person name="Lee S.K."/>
        </authorList>
    </citation>
    <scope>NUCLEOTIDE SEQUENCE [LARGE SCALE GENOMIC DNA]</scope>
    <source>
        <tissue evidence="2">Muscle</tissue>
    </source>
</reference>
<evidence type="ECO:0000313" key="2">
    <source>
        <dbReference type="EMBL" id="TNN55176.1"/>
    </source>
</evidence>
<proteinExistence type="predicted"/>
<gene>
    <name evidence="2" type="ORF">EYF80_034621</name>
</gene>
<protein>
    <submittedName>
        <fullName evidence="2">Uncharacterized protein</fullName>
    </submittedName>
</protein>
<dbReference type="EMBL" id="SRLO01000463">
    <property type="protein sequence ID" value="TNN55176.1"/>
    <property type="molecule type" value="Genomic_DNA"/>
</dbReference>
<evidence type="ECO:0000256" key="1">
    <source>
        <dbReference type="SAM" id="MobiDB-lite"/>
    </source>
</evidence>
<keyword evidence="3" id="KW-1185">Reference proteome</keyword>
<dbReference type="AlphaFoldDB" id="A0A4Z2GNT1"/>
<name>A0A4Z2GNT1_9TELE</name>